<gene>
    <name evidence="2" type="ORF">DVH24_002416</name>
</gene>
<dbReference type="InterPro" id="IPR036397">
    <property type="entry name" value="RNaseH_sf"/>
</dbReference>
<dbReference type="Gene3D" id="3.30.420.10">
    <property type="entry name" value="Ribonuclease H-like superfamily/Ribonuclease H"/>
    <property type="match status" value="1"/>
</dbReference>
<sequence length="91" mass="10457">MARNSGYGSSSSALQVEAKVVVLVVQTTIQDNMTNVIFESDSAFMVNSINGDKRKANWSIFPFLRQIWNLRHRFTSFKWYWIPHQANSATD</sequence>
<dbReference type="GO" id="GO:0003676">
    <property type="term" value="F:nucleic acid binding"/>
    <property type="evidence" value="ECO:0007669"/>
    <property type="project" value="InterPro"/>
</dbReference>
<dbReference type="EMBL" id="RDQH01000337">
    <property type="protein sequence ID" value="RXH82644.1"/>
    <property type="molecule type" value="Genomic_DNA"/>
</dbReference>
<comment type="caution">
    <text evidence="2">The sequence shown here is derived from an EMBL/GenBank/DDBJ whole genome shotgun (WGS) entry which is preliminary data.</text>
</comment>
<protein>
    <recommendedName>
        <fullName evidence="1">RNase H type-1 domain-containing protein</fullName>
    </recommendedName>
</protein>
<evidence type="ECO:0000313" key="2">
    <source>
        <dbReference type="EMBL" id="RXH82644.1"/>
    </source>
</evidence>
<dbReference type="GO" id="GO:0004523">
    <property type="term" value="F:RNA-DNA hybrid ribonuclease activity"/>
    <property type="evidence" value="ECO:0007669"/>
    <property type="project" value="InterPro"/>
</dbReference>
<dbReference type="Pfam" id="PF13456">
    <property type="entry name" value="RVT_3"/>
    <property type="match status" value="1"/>
</dbReference>
<dbReference type="AlphaFoldDB" id="A0A498IKH7"/>
<feature type="domain" description="RNase H type-1" evidence="1">
    <location>
        <begin position="8"/>
        <end position="89"/>
    </location>
</feature>
<dbReference type="Proteomes" id="UP000290289">
    <property type="component" value="Chromosome 11"/>
</dbReference>
<dbReference type="InterPro" id="IPR012337">
    <property type="entry name" value="RNaseH-like_sf"/>
</dbReference>
<proteinExistence type="predicted"/>
<keyword evidence="3" id="KW-1185">Reference proteome</keyword>
<organism evidence="2 3">
    <name type="scientific">Malus domestica</name>
    <name type="common">Apple</name>
    <name type="synonym">Pyrus malus</name>
    <dbReference type="NCBI Taxonomy" id="3750"/>
    <lineage>
        <taxon>Eukaryota</taxon>
        <taxon>Viridiplantae</taxon>
        <taxon>Streptophyta</taxon>
        <taxon>Embryophyta</taxon>
        <taxon>Tracheophyta</taxon>
        <taxon>Spermatophyta</taxon>
        <taxon>Magnoliopsida</taxon>
        <taxon>eudicotyledons</taxon>
        <taxon>Gunneridae</taxon>
        <taxon>Pentapetalae</taxon>
        <taxon>rosids</taxon>
        <taxon>fabids</taxon>
        <taxon>Rosales</taxon>
        <taxon>Rosaceae</taxon>
        <taxon>Amygdaloideae</taxon>
        <taxon>Maleae</taxon>
        <taxon>Malus</taxon>
    </lineage>
</organism>
<dbReference type="InterPro" id="IPR002156">
    <property type="entry name" value="RNaseH_domain"/>
</dbReference>
<accession>A0A498IKH7</accession>
<evidence type="ECO:0000313" key="3">
    <source>
        <dbReference type="Proteomes" id="UP000290289"/>
    </source>
</evidence>
<evidence type="ECO:0000259" key="1">
    <source>
        <dbReference type="Pfam" id="PF13456"/>
    </source>
</evidence>
<reference evidence="2 3" key="1">
    <citation type="submission" date="2018-10" db="EMBL/GenBank/DDBJ databases">
        <title>A high-quality apple genome assembly.</title>
        <authorList>
            <person name="Hu J."/>
        </authorList>
    </citation>
    <scope>NUCLEOTIDE SEQUENCE [LARGE SCALE GENOMIC DNA]</scope>
    <source>
        <strain evidence="3">cv. HFTH1</strain>
        <tissue evidence="2">Young leaf</tissue>
    </source>
</reference>
<dbReference type="SUPFAM" id="SSF53098">
    <property type="entry name" value="Ribonuclease H-like"/>
    <property type="match status" value="1"/>
</dbReference>
<name>A0A498IKH7_MALDO</name>